<protein>
    <submittedName>
        <fullName evidence="1">Uncharacterized protein</fullName>
    </submittedName>
</protein>
<dbReference type="EMBL" id="KV417275">
    <property type="protein sequence ID" value="KZO98511.1"/>
    <property type="molecule type" value="Genomic_DNA"/>
</dbReference>
<name>A0A167P835_CALVF</name>
<organism evidence="1 2">
    <name type="scientific">Calocera viscosa (strain TUFC12733)</name>
    <dbReference type="NCBI Taxonomy" id="1330018"/>
    <lineage>
        <taxon>Eukaryota</taxon>
        <taxon>Fungi</taxon>
        <taxon>Dikarya</taxon>
        <taxon>Basidiomycota</taxon>
        <taxon>Agaricomycotina</taxon>
        <taxon>Dacrymycetes</taxon>
        <taxon>Dacrymycetales</taxon>
        <taxon>Dacrymycetaceae</taxon>
        <taxon>Calocera</taxon>
    </lineage>
</organism>
<accession>A0A167P835</accession>
<gene>
    <name evidence="1" type="ORF">CALVIDRAFT_535151</name>
</gene>
<dbReference type="AlphaFoldDB" id="A0A167P835"/>
<proteinExistence type="predicted"/>
<dbReference type="OrthoDB" id="2533496at2759"/>
<reference evidence="1 2" key="1">
    <citation type="journal article" date="2016" name="Mol. Biol. Evol.">
        <title>Comparative Genomics of Early-Diverging Mushroom-Forming Fungi Provides Insights into the Origins of Lignocellulose Decay Capabilities.</title>
        <authorList>
            <person name="Nagy L.G."/>
            <person name="Riley R."/>
            <person name="Tritt A."/>
            <person name="Adam C."/>
            <person name="Daum C."/>
            <person name="Floudas D."/>
            <person name="Sun H."/>
            <person name="Yadav J.S."/>
            <person name="Pangilinan J."/>
            <person name="Larsson K.H."/>
            <person name="Matsuura K."/>
            <person name="Barry K."/>
            <person name="Labutti K."/>
            <person name="Kuo R."/>
            <person name="Ohm R.A."/>
            <person name="Bhattacharya S.S."/>
            <person name="Shirouzu T."/>
            <person name="Yoshinaga Y."/>
            <person name="Martin F.M."/>
            <person name="Grigoriev I.V."/>
            <person name="Hibbett D.S."/>
        </authorList>
    </citation>
    <scope>NUCLEOTIDE SEQUENCE [LARGE SCALE GENOMIC DNA]</scope>
    <source>
        <strain evidence="1 2">TUFC12733</strain>
    </source>
</reference>
<sequence length="57" mass="6259">MAELSTSPTSSTSSVEISDALFCQHGKEVCSQCQFDGREDNNTFYGVRCSLSHPSWP</sequence>
<evidence type="ECO:0000313" key="2">
    <source>
        <dbReference type="Proteomes" id="UP000076738"/>
    </source>
</evidence>
<keyword evidence="2" id="KW-1185">Reference proteome</keyword>
<evidence type="ECO:0000313" key="1">
    <source>
        <dbReference type="EMBL" id="KZO98511.1"/>
    </source>
</evidence>
<dbReference type="Proteomes" id="UP000076738">
    <property type="component" value="Unassembled WGS sequence"/>
</dbReference>